<reference evidence="1 2" key="1">
    <citation type="journal article" date="2016" name="Nat. Commun.">
        <title>Ectomycorrhizal ecology is imprinted in the genome of the dominant symbiotic fungus Cenococcum geophilum.</title>
        <authorList>
            <consortium name="DOE Joint Genome Institute"/>
            <person name="Peter M."/>
            <person name="Kohler A."/>
            <person name="Ohm R.A."/>
            <person name="Kuo A."/>
            <person name="Krutzmann J."/>
            <person name="Morin E."/>
            <person name="Arend M."/>
            <person name="Barry K.W."/>
            <person name="Binder M."/>
            <person name="Choi C."/>
            <person name="Clum A."/>
            <person name="Copeland A."/>
            <person name="Grisel N."/>
            <person name="Haridas S."/>
            <person name="Kipfer T."/>
            <person name="LaButti K."/>
            <person name="Lindquist E."/>
            <person name="Lipzen A."/>
            <person name="Maire R."/>
            <person name="Meier B."/>
            <person name="Mihaltcheva S."/>
            <person name="Molinier V."/>
            <person name="Murat C."/>
            <person name="Poggeler S."/>
            <person name="Quandt C.A."/>
            <person name="Sperisen C."/>
            <person name="Tritt A."/>
            <person name="Tisserant E."/>
            <person name="Crous P.W."/>
            <person name="Henrissat B."/>
            <person name="Nehls U."/>
            <person name="Egli S."/>
            <person name="Spatafora J.W."/>
            <person name="Grigoriev I.V."/>
            <person name="Martin F.M."/>
        </authorList>
    </citation>
    <scope>NUCLEOTIDE SEQUENCE [LARGE SCALE GENOMIC DNA]</scope>
    <source>
        <strain evidence="1 2">CBS 459.81</strain>
    </source>
</reference>
<keyword evidence="2" id="KW-1185">Reference proteome</keyword>
<sequence length="147" mass="16727">VLVIVALSLIGGLFFLRHIRNSKKESDLPLYNEKKTSNHRRLTITAHPRGKGTESIYVYQEKQNLIENSSSPPPSPIPEIRITFPEEVDDAGKRQSGRVLVVRVGEHSVGLEPLKEDLPPYQKDTSERFQSLDLERIGGLKEKDQKW</sequence>
<accession>A0A8E2JEH2</accession>
<dbReference type="OrthoDB" id="5388417at2759"/>
<name>A0A8E2JEH2_9PEZI</name>
<evidence type="ECO:0000313" key="1">
    <source>
        <dbReference type="EMBL" id="OCK79559.1"/>
    </source>
</evidence>
<protein>
    <submittedName>
        <fullName evidence="1">Uncharacterized protein</fullName>
    </submittedName>
</protein>
<organism evidence="1 2">
    <name type="scientific">Lepidopterella palustris CBS 459.81</name>
    <dbReference type="NCBI Taxonomy" id="1314670"/>
    <lineage>
        <taxon>Eukaryota</taxon>
        <taxon>Fungi</taxon>
        <taxon>Dikarya</taxon>
        <taxon>Ascomycota</taxon>
        <taxon>Pezizomycotina</taxon>
        <taxon>Dothideomycetes</taxon>
        <taxon>Pleosporomycetidae</taxon>
        <taxon>Mytilinidiales</taxon>
        <taxon>Argynnaceae</taxon>
        <taxon>Lepidopterella</taxon>
    </lineage>
</organism>
<dbReference type="Proteomes" id="UP000250266">
    <property type="component" value="Unassembled WGS sequence"/>
</dbReference>
<feature type="non-terminal residue" evidence="1">
    <location>
        <position position="147"/>
    </location>
</feature>
<feature type="non-terminal residue" evidence="1">
    <location>
        <position position="1"/>
    </location>
</feature>
<dbReference type="EMBL" id="KV744999">
    <property type="protein sequence ID" value="OCK79559.1"/>
    <property type="molecule type" value="Genomic_DNA"/>
</dbReference>
<dbReference type="AlphaFoldDB" id="A0A8E2JEH2"/>
<gene>
    <name evidence="1" type="ORF">K432DRAFT_257476</name>
</gene>
<evidence type="ECO:0000313" key="2">
    <source>
        <dbReference type="Proteomes" id="UP000250266"/>
    </source>
</evidence>
<proteinExistence type="predicted"/>